<sequence length="126" mass="14119">MSVNTSGFNADSGCPARPSTVGCWQTTRYSSNKSAVQKRVSVVQRDSDRKVGYVNISLGIACIIYGVLVELVYSTVLSVMMRKEHRQLPCYKIMIASDTWRLLLTTSSTCWRTEQRRPLVPNPTIS</sequence>
<dbReference type="Proteomes" id="UP001196413">
    <property type="component" value="Unassembled WGS sequence"/>
</dbReference>
<dbReference type="InterPro" id="IPR019425">
    <property type="entry name" value="7TM_GPCR_serpentine_rcpt_Srt"/>
</dbReference>
<comment type="caution">
    <text evidence="2">The sequence shown here is derived from an EMBL/GenBank/DDBJ whole genome shotgun (WGS) entry which is preliminary data.</text>
</comment>
<keyword evidence="1" id="KW-0812">Transmembrane</keyword>
<organism evidence="2 3">
    <name type="scientific">Parelaphostrongylus tenuis</name>
    <name type="common">Meningeal worm</name>
    <dbReference type="NCBI Taxonomy" id="148309"/>
    <lineage>
        <taxon>Eukaryota</taxon>
        <taxon>Metazoa</taxon>
        <taxon>Ecdysozoa</taxon>
        <taxon>Nematoda</taxon>
        <taxon>Chromadorea</taxon>
        <taxon>Rhabditida</taxon>
        <taxon>Rhabditina</taxon>
        <taxon>Rhabditomorpha</taxon>
        <taxon>Strongyloidea</taxon>
        <taxon>Metastrongylidae</taxon>
        <taxon>Parelaphostrongylus</taxon>
    </lineage>
</organism>
<gene>
    <name evidence="2" type="ORF">KIN20_001709</name>
</gene>
<dbReference type="AlphaFoldDB" id="A0AAD5LXD2"/>
<feature type="transmembrane region" description="Helical" evidence="1">
    <location>
        <begin position="56"/>
        <end position="79"/>
    </location>
</feature>
<reference evidence="2" key="1">
    <citation type="submission" date="2021-06" db="EMBL/GenBank/DDBJ databases">
        <title>Parelaphostrongylus tenuis whole genome reference sequence.</title>
        <authorList>
            <person name="Garwood T.J."/>
            <person name="Larsen P.A."/>
            <person name="Fountain-Jones N.M."/>
            <person name="Garbe J.R."/>
            <person name="Macchietto M.G."/>
            <person name="Kania S.A."/>
            <person name="Gerhold R.W."/>
            <person name="Richards J.E."/>
            <person name="Wolf T.M."/>
        </authorList>
    </citation>
    <scope>NUCLEOTIDE SEQUENCE</scope>
    <source>
        <strain evidence="2">MNPRO001-30</strain>
        <tissue evidence="2">Meninges</tissue>
    </source>
</reference>
<evidence type="ECO:0000313" key="3">
    <source>
        <dbReference type="Proteomes" id="UP001196413"/>
    </source>
</evidence>
<keyword evidence="1" id="KW-1133">Transmembrane helix</keyword>
<evidence type="ECO:0000313" key="2">
    <source>
        <dbReference type="EMBL" id="KAJ1346808.1"/>
    </source>
</evidence>
<keyword evidence="3" id="KW-1185">Reference proteome</keyword>
<protein>
    <submittedName>
        <fullName evidence="2">Uncharacterized protein</fullName>
    </submittedName>
</protein>
<keyword evidence="1" id="KW-0472">Membrane</keyword>
<name>A0AAD5LXD2_PARTN</name>
<accession>A0AAD5LXD2</accession>
<dbReference type="EMBL" id="JAHQIW010000223">
    <property type="protein sequence ID" value="KAJ1346808.1"/>
    <property type="molecule type" value="Genomic_DNA"/>
</dbReference>
<evidence type="ECO:0000256" key="1">
    <source>
        <dbReference type="SAM" id="Phobius"/>
    </source>
</evidence>
<proteinExistence type="predicted"/>
<dbReference type="Pfam" id="PF10321">
    <property type="entry name" value="7TM_GPCR_Srt"/>
    <property type="match status" value="1"/>
</dbReference>